<dbReference type="EnsemblFungi" id="MAPG_06428T0">
    <property type="protein sequence ID" value="MAPG_06428T0"/>
    <property type="gene ID" value="MAPG_06428"/>
</dbReference>
<evidence type="ECO:0000313" key="4">
    <source>
        <dbReference type="Proteomes" id="UP000011715"/>
    </source>
</evidence>
<dbReference type="EMBL" id="ADBL01001560">
    <property type="status" value="NOT_ANNOTATED_CDS"/>
    <property type="molecule type" value="Genomic_DNA"/>
</dbReference>
<reference evidence="3" key="4">
    <citation type="journal article" date="2015" name="G3 (Bethesda)">
        <title>Genome sequences of three phytopathogenic species of the Magnaporthaceae family of fungi.</title>
        <authorList>
            <person name="Okagaki L.H."/>
            <person name="Nunes C.C."/>
            <person name="Sailsbery J."/>
            <person name="Clay B."/>
            <person name="Brown D."/>
            <person name="John T."/>
            <person name="Oh Y."/>
            <person name="Young N."/>
            <person name="Fitzgerald M."/>
            <person name="Haas B.J."/>
            <person name="Zeng Q."/>
            <person name="Young S."/>
            <person name="Adiconis X."/>
            <person name="Fan L."/>
            <person name="Levin J.Z."/>
            <person name="Mitchell T.K."/>
            <person name="Okubara P.A."/>
            <person name="Farman M.L."/>
            <person name="Kohn L.M."/>
            <person name="Birren B."/>
            <person name="Ma L.-J."/>
            <person name="Dean R.A."/>
        </authorList>
    </citation>
    <scope>NUCLEOTIDE SEQUENCE</scope>
    <source>
        <strain evidence="3">ATCC 64411 / 73-15</strain>
    </source>
</reference>
<dbReference type="Proteomes" id="UP000011715">
    <property type="component" value="Unassembled WGS sequence"/>
</dbReference>
<accession>A0A0C4E202</accession>
<reference evidence="4" key="1">
    <citation type="submission" date="2010-05" db="EMBL/GenBank/DDBJ databases">
        <title>The genome sequence of Magnaporthe poae strain ATCC 64411.</title>
        <authorList>
            <person name="Ma L.-J."/>
            <person name="Dead R."/>
            <person name="Young S."/>
            <person name="Zeng Q."/>
            <person name="Koehrsen M."/>
            <person name="Alvarado L."/>
            <person name="Berlin A."/>
            <person name="Chapman S.B."/>
            <person name="Chen Z."/>
            <person name="Freedman E."/>
            <person name="Gellesch M."/>
            <person name="Goldberg J."/>
            <person name="Griggs A."/>
            <person name="Gujja S."/>
            <person name="Heilman E.R."/>
            <person name="Heiman D."/>
            <person name="Hepburn T."/>
            <person name="Howarth C."/>
            <person name="Jen D."/>
            <person name="Larson L."/>
            <person name="Mehta T."/>
            <person name="Neiman D."/>
            <person name="Pearson M."/>
            <person name="Roberts A."/>
            <person name="Saif S."/>
            <person name="Shea T."/>
            <person name="Shenoy N."/>
            <person name="Sisk P."/>
            <person name="Stolte C."/>
            <person name="Sykes S."/>
            <person name="Walk T."/>
            <person name="White J."/>
            <person name="Yandava C."/>
            <person name="Haas B."/>
            <person name="Nusbaum C."/>
            <person name="Birren B."/>
        </authorList>
    </citation>
    <scope>NUCLEOTIDE SEQUENCE [LARGE SCALE GENOMIC DNA]</scope>
    <source>
        <strain evidence="4">ATCC 64411 / 73-15</strain>
    </source>
</reference>
<evidence type="ECO:0000313" key="3">
    <source>
        <dbReference type="EnsemblFungi" id="MAPG_06428T0"/>
    </source>
</evidence>
<dbReference type="OMA" id="TWEREPK"/>
<dbReference type="EMBL" id="GL876970">
    <property type="protein sequence ID" value="KLU87428.1"/>
    <property type="molecule type" value="Genomic_DNA"/>
</dbReference>
<dbReference type="eggNOG" id="KOG2847">
    <property type="taxonomic scope" value="Eukaryota"/>
</dbReference>
<sequence length="128" mass="14205">RVVFGEPLDAEVAFGDLRRRWRELVAAASYSSSTSSPRRSLQDGEKNAGSGTVARPGAATVDLEHGEEARAIRIEVARRLRDEVLKLRRSLGYPDEDPKFGLAETWAREPGVGYTYKSKVDDSIISQR</sequence>
<evidence type="ECO:0000256" key="1">
    <source>
        <dbReference type="SAM" id="MobiDB-lite"/>
    </source>
</evidence>
<gene>
    <name evidence="2" type="ORF">MAPG_06428</name>
</gene>
<keyword evidence="4" id="KW-1185">Reference proteome</keyword>
<dbReference type="STRING" id="644358.A0A0C4E202"/>
<dbReference type="OrthoDB" id="193467at2759"/>
<evidence type="ECO:0000313" key="2">
    <source>
        <dbReference type="EMBL" id="KLU87428.1"/>
    </source>
</evidence>
<organism evidence="3 4">
    <name type="scientific">Magnaporthiopsis poae (strain ATCC 64411 / 73-15)</name>
    <name type="common">Kentucky bluegrass fungus</name>
    <name type="synonym">Magnaporthe poae</name>
    <dbReference type="NCBI Taxonomy" id="644358"/>
    <lineage>
        <taxon>Eukaryota</taxon>
        <taxon>Fungi</taxon>
        <taxon>Dikarya</taxon>
        <taxon>Ascomycota</taxon>
        <taxon>Pezizomycotina</taxon>
        <taxon>Sordariomycetes</taxon>
        <taxon>Sordariomycetidae</taxon>
        <taxon>Magnaporthales</taxon>
        <taxon>Magnaporthaceae</taxon>
        <taxon>Magnaporthiopsis</taxon>
    </lineage>
</organism>
<dbReference type="AlphaFoldDB" id="A0A0C4E202"/>
<reference evidence="2" key="2">
    <citation type="submission" date="2010-05" db="EMBL/GenBank/DDBJ databases">
        <title>The Genome Sequence of Magnaporthe poae strain ATCC 64411.</title>
        <authorList>
            <consortium name="The Broad Institute Genome Sequencing Platform"/>
            <consortium name="Broad Institute Genome Sequencing Center for Infectious Disease"/>
            <person name="Ma L.-J."/>
            <person name="Dead R."/>
            <person name="Young S."/>
            <person name="Zeng Q."/>
            <person name="Koehrsen M."/>
            <person name="Alvarado L."/>
            <person name="Berlin A."/>
            <person name="Chapman S.B."/>
            <person name="Chen Z."/>
            <person name="Freedman E."/>
            <person name="Gellesch M."/>
            <person name="Goldberg J."/>
            <person name="Griggs A."/>
            <person name="Gujja S."/>
            <person name="Heilman E.R."/>
            <person name="Heiman D."/>
            <person name="Hepburn T."/>
            <person name="Howarth C."/>
            <person name="Jen D."/>
            <person name="Larson L."/>
            <person name="Mehta T."/>
            <person name="Neiman D."/>
            <person name="Pearson M."/>
            <person name="Roberts A."/>
            <person name="Saif S."/>
            <person name="Shea T."/>
            <person name="Shenoy N."/>
            <person name="Sisk P."/>
            <person name="Stolte C."/>
            <person name="Sykes S."/>
            <person name="Walk T."/>
            <person name="White J."/>
            <person name="Yandava C."/>
            <person name="Haas B."/>
            <person name="Nusbaum C."/>
            <person name="Birren B."/>
        </authorList>
    </citation>
    <scope>NUCLEOTIDE SEQUENCE</scope>
    <source>
        <strain evidence="2">ATCC 64411</strain>
    </source>
</reference>
<proteinExistence type="predicted"/>
<feature type="region of interest" description="Disordered" evidence="1">
    <location>
        <begin position="28"/>
        <end position="62"/>
    </location>
</feature>
<dbReference type="VEuPathDB" id="FungiDB:MAPG_06428"/>
<name>A0A0C4E202_MAGP6</name>
<reference evidence="2" key="3">
    <citation type="submission" date="2011-03" db="EMBL/GenBank/DDBJ databases">
        <title>Annotation of Magnaporthe poae ATCC 64411.</title>
        <authorList>
            <person name="Ma L.-J."/>
            <person name="Dead R."/>
            <person name="Young S.K."/>
            <person name="Zeng Q."/>
            <person name="Gargeya S."/>
            <person name="Fitzgerald M."/>
            <person name="Haas B."/>
            <person name="Abouelleil A."/>
            <person name="Alvarado L."/>
            <person name="Arachchi H.M."/>
            <person name="Berlin A."/>
            <person name="Brown A."/>
            <person name="Chapman S.B."/>
            <person name="Chen Z."/>
            <person name="Dunbar C."/>
            <person name="Freedman E."/>
            <person name="Gearin G."/>
            <person name="Gellesch M."/>
            <person name="Goldberg J."/>
            <person name="Griggs A."/>
            <person name="Gujja S."/>
            <person name="Heiman D."/>
            <person name="Howarth C."/>
            <person name="Larson L."/>
            <person name="Lui A."/>
            <person name="MacDonald P.J.P."/>
            <person name="Mehta T."/>
            <person name="Montmayeur A."/>
            <person name="Murphy C."/>
            <person name="Neiman D."/>
            <person name="Pearson M."/>
            <person name="Priest M."/>
            <person name="Roberts A."/>
            <person name="Saif S."/>
            <person name="Shea T."/>
            <person name="Shenoy N."/>
            <person name="Sisk P."/>
            <person name="Stolte C."/>
            <person name="Sykes S."/>
            <person name="Yandava C."/>
            <person name="Wortman J."/>
            <person name="Nusbaum C."/>
            <person name="Birren B."/>
        </authorList>
    </citation>
    <scope>NUCLEOTIDE SEQUENCE</scope>
    <source>
        <strain evidence="2">ATCC 64411</strain>
    </source>
</reference>
<protein>
    <submittedName>
        <fullName evidence="2 3">Uncharacterized protein</fullName>
    </submittedName>
</protein>
<reference evidence="3" key="5">
    <citation type="submission" date="2015-06" db="UniProtKB">
        <authorList>
            <consortium name="EnsemblFungi"/>
        </authorList>
    </citation>
    <scope>IDENTIFICATION</scope>
    <source>
        <strain evidence="3">ATCC 64411</strain>
    </source>
</reference>